<dbReference type="EMBL" id="SMBU01000055">
    <property type="protein sequence ID" value="TCU84055.1"/>
    <property type="molecule type" value="Genomic_DNA"/>
</dbReference>
<feature type="domain" description="HTH cro/C1-type" evidence="1">
    <location>
        <begin position="32"/>
        <end position="82"/>
    </location>
</feature>
<dbReference type="InterPro" id="IPR001387">
    <property type="entry name" value="Cro/C1-type_HTH"/>
</dbReference>
<dbReference type="CDD" id="cd00093">
    <property type="entry name" value="HTH_XRE"/>
    <property type="match status" value="1"/>
</dbReference>
<evidence type="ECO:0000259" key="1">
    <source>
        <dbReference type="PROSITE" id="PS50943"/>
    </source>
</evidence>
<keyword evidence="2" id="KW-0238">DNA-binding</keyword>
<evidence type="ECO:0000313" key="3">
    <source>
        <dbReference type="Proteomes" id="UP000295110"/>
    </source>
</evidence>
<dbReference type="PROSITE" id="PS50943">
    <property type="entry name" value="HTH_CROC1"/>
    <property type="match status" value="1"/>
</dbReference>
<proteinExistence type="predicted"/>
<dbReference type="RefSeq" id="WP_243655869.1">
    <property type="nucleotide sequence ID" value="NZ_CBCSGL010000078.1"/>
</dbReference>
<gene>
    <name evidence="2" type="ORF">EV671_105512</name>
</gene>
<keyword evidence="3" id="KW-1185">Reference proteome</keyword>
<dbReference type="GO" id="GO:0003677">
    <property type="term" value="F:DNA binding"/>
    <property type="evidence" value="ECO:0007669"/>
    <property type="project" value="UniProtKB-KW"/>
</dbReference>
<dbReference type="SUPFAM" id="SSF47413">
    <property type="entry name" value="lambda repressor-like DNA-binding domains"/>
    <property type="match status" value="1"/>
</dbReference>
<evidence type="ECO:0000313" key="2">
    <source>
        <dbReference type="EMBL" id="TCU84055.1"/>
    </source>
</evidence>
<comment type="caution">
    <text evidence="2">The sequence shown here is derived from an EMBL/GenBank/DDBJ whole genome shotgun (WGS) entry which is preliminary data.</text>
</comment>
<accession>A0A4R3UC28</accession>
<dbReference type="SMART" id="SM00530">
    <property type="entry name" value="HTH_XRE"/>
    <property type="match status" value="1"/>
</dbReference>
<dbReference type="InterPro" id="IPR010982">
    <property type="entry name" value="Lambda_DNA-bd_dom_sf"/>
</dbReference>
<dbReference type="AlphaFoldDB" id="A0A4R3UC28"/>
<reference evidence="2 3" key="1">
    <citation type="submission" date="2019-03" db="EMBL/GenBank/DDBJ databases">
        <title>Genomic Encyclopedia of Type Strains, Phase IV (KMG-IV): sequencing the most valuable type-strain genomes for metagenomic binning, comparative biology and taxonomic classification.</title>
        <authorList>
            <person name="Goeker M."/>
        </authorList>
    </citation>
    <scope>NUCLEOTIDE SEQUENCE [LARGE SCALE GENOMIC DNA]</scope>
    <source>
        <strain evidence="2 3">DSM 654</strain>
    </source>
</reference>
<dbReference type="Proteomes" id="UP000295110">
    <property type="component" value="Unassembled WGS sequence"/>
</dbReference>
<name>A0A4R3UC28_ROSSA</name>
<dbReference type="Pfam" id="PF01381">
    <property type="entry name" value="HTH_3"/>
    <property type="match status" value="1"/>
</dbReference>
<dbReference type="Gene3D" id="1.10.260.40">
    <property type="entry name" value="lambda repressor-like DNA-binding domains"/>
    <property type="match status" value="1"/>
</dbReference>
<organism evidence="2 3">
    <name type="scientific">Roseateles saccharophilus</name>
    <name type="common">Pseudomonas saccharophila</name>
    <dbReference type="NCBI Taxonomy" id="304"/>
    <lineage>
        <taxon>Bacteria</taxon>
        <taxon>Pseudomonadati</taxon>
        <taxon>Pseudomonadota</taxon>
        <taxon>Betaproteobacteria</taxon>
        <taxon>Burkholderiales</taxon>
        <taxon>Sphaerotilaceae</taxon>
        <taxon>Roseateles</taxon>
    </lineage>
</organism>
<protein>
    <submittedName>
        <fullName evidence="2">DNA-binding XRE family transcriptional regulator</fullName>
    </submittedName>
</protein>
<sequence>MNVARKYNSSLRPTPVLVEAALERLGKRFWMARKLRGFTQQELADLADVSLSTLRALEAGADGVALGNALKVFQALDLLGQIDQLLDPQVDPQSVTFAERTLKVR</sequence>